<dbReference type="InterPro" id="IPR038665">
    <property type="entry name" value="Voltage-dep_anion_channel_sf"/>
</dbReference>
<feature type="transmembrane region" description="Helical" evidence="5">
    <location>
        <begin position="227"/>
        <end position="244"/>
    </location>
</feature>
<accession>A0A917NZA4</accession>
<dbReference type="GO" id="GO:0005886">
    <property type="term" value="C:plasma membrane"/>
    <property type="evidence" value="ECO:0007669"/>
    <property type="project" value="TreeGrafter"/>
</dbReference>
<evidence type="ECO:0000256" key="1">
    <source>
        <dbReference type="ARBA" id="ARBA00004141"/>
    </source>
</evidence>
<feature type="transmembrane region" description="Helical" evidence="5">
    <location>
        <begin position="143"/>
        <end position="163"/>
    </location>
</feature>
<organism evidence="6 7">
    <name type="scientific">Neoroseomonas lacus</name>
    <dbReference type="NCBI Taxonomy" id="287609"/>
    <lineage>
        <taxon>Bacteria</taxon>
        <taxon>Pseudomonadati</taxon>
        <taxon>Pseudomonadota</taxon>
        <taxon>Alphaproteobacteria</taxon>
        <taxon>Acetobacterales</taxon>
        <taxon>Acetobacteraceae</taxon>
        <taxon>Neoroseomonas</taxon>
    </lineage>
</organism>
<dbReference type="Proteomes" id="UP000661507">
    <property type="component" value="Unassembled WGS sequence"/>
</dbReference>
<evidence type="ECO:0000256" key="4">
    <source>
        <dbReference type="ARBA" id="ARBA00023136"/>
    </source>
</evidence>
<dbReference type="NCBIfam" id="NF008032">
    <property type="entry name" value="PRK10764.1"/>
    <property type="match status" value="1"/>
</dbReference>
<dbReference type="PANTHER" id="PTHR37955:SF1">
    <property type="entry name" value="DEP DOMAIN-CONTAINING PROTEIN"/>
    <property type="match status" value="1"/>
</dbReference>
<dbReference type="CDD" id="cd09324">
    <property type="entry name" value="TDT_TehA"/>
    <property type="match status" value="1"/>
</dbReference>
<reference evidence="6" key="1">
    <citation type="journal article" date="2014" name="Int. J. Syst. Evol. Microbiol.">
        <title>Complete genome sequence of Corynebacterium casei LMG S-19264T (=DSM 44701T), isolated from a smear-ripened cheese.</title>
        <authorList>
            <consortium name="US DOE Joint Genome Institute (JGI-PGF)"/>
            <person name="Walter F."/>
            <person name="Albersmeier A."/>
            <person name="Kalinowski J."/>
            <person name="Ruckert C."/>
        </authorList>
    </citation>
    <scope>NUCLEOTIDE SEQUENCE</scope>
    <source>
        <strain evidence="6">CGMCC 1.3617</strain>
    </source>
</reference>
<evidence type="ECO:0000256" key="5">
    <source>
        <dbReference type="SAM" id="Phobius"/>
    </source>
</evidence>
<comment type="subcellular location">
    <subcellularLocation>
        <location evidence="1">Membrane</location>
        <topology evidence="1">Multi-pass membrane protein</topology>
    </subcellularLocation>
</comment>
<evidence type="ECO:0000313" key="7">
    <source>
        <dbReference type="Proteomes" id="UP000661507"/>
    </source>
</evidence>
<feature type="transmembrane region" description="Helical" evidence="5">
    <location>
        <begin position="105"/>
        <end position="123"/>
    </location>
</feature>
<feature type="transmembrane region" description="Helical" evidence="5">
    <location>
        <begin position="79"/>
        <end position="99"/>
    </location>
</feature>
<dbReference type="InterPro" id="IPR004695">
    <property type="entry name" value="SLAC1/Mae1/Ssu1/TehA"/>
</dbReference>
<feature type="transmembrane region" description="Helical" evidence="5">
    <location>
        <begin position="7"/>
        <end position="26"/>
    </location>
</feature>
<feature type="transmembrane region" description="Helical" evidence="5">
    <location>
        <begin position="285"/>
        <end position="312"/>
    </location>
</feature>
<proteinExistence type="predicted"/>
<keyword evidence="4 5" id="KW-0472">Membrane</keyword>
<dbReference type="Pfam" id="PF03595">
    <property type="entry name" value="SLAC1"/>
    <property type="match status" value="1"/>
</dbReference>
<dbReference type="EMBL" id="BMKW01000029">
    <property type="protein sequence ID" value="GGJ43856.1"/>
    <property type="molecule type" value="Genomic_DNA"/>
</dbReference>
<protein>
    <submittedName>
        <fullName evidence="6">Dicarboxylate transporter/tellurite-resistance protein TehA</fullName>
    </submittedName>
</protein>
<dbReference type="AlphaFoldDB" id="A0A917NZA4"/>
<name>A0A917NZA4_9PROT</name>
<evidence type="ECO:0000256" key="2">
    <source>
        <dbReference type="ARBA" id="ARBA00022692"/>
    </source>
</evidence>
<evidence type="ECO:0000313" key="6">
    <source>
        <dbReference type="EMBL" id="GGJ43856.1"/>
    </source>
</evidence>
<comment type="caution">
    <text evidence="6">The sequence shown here is derived from an EMBL/GenBank/DDBJ whole genome shotgun (WGS) entry which is preliminary data.</text>
</comment>
<evidence type="ECO:0000256" key="3">
    <source>
        <dbReference type="ARBA" id="ARBA00022989"/>
    </source>
</evidence>
<feature type="transmembrane region" description="Helical" evidence="5">
    <location>
        <begin position="46"/>
        <end position="67"/>
    </location>
</feature>
<keyword evidence="2 5" id="KW-0812">Transmembrane</keyword>
<sequence>MNDIRDRVPILPASLFGIVLGLIGLGNSWRTAHELWGLPAAIGESLMLVGGVVWTVLLLLFVTKWLFATEEALAEACHPVQCCFISLAGVATMLVAVAAQPHARPIAVIIFALGFSFTCAFALWRTGTLWQGGRSAESTTPILYLPTVAGSYVTAIACVALGFAEWGRLAFGTGVISWLAIESIIIQRLLTSPEMPSALRPTLGIQLAPPTVGAVAYLSVTAGPPDFVAYALIGYGLFQFIVLARLSRWIFAGGVTASAWSFTFGLTALATAMMKLVGRGGVGPFAVLAPAIFPLVCAMLGVLTLHTIGLLFSGRMVSQSPAKAPVTGPK</sequence>
<dbReference type="PANTHER" id="PTHR37955">
    <property type="entry name" value="TELLURITE RESISTANCE PROTEIN TEHA"/>
    <property type="match status" value="1"/>
</dbReference>
<feature type="transmembrane region" description="Helical" evidence="5">
    <location>
        <begin position="169"/>
        <end position="190"/>
    </location>
</feature>
<gene>
    <name evidence="6" type="ORF">GCM10011320_59230</name>
</gene>
<feature type="transmembrane region" description="Helical" evidence="5">
    <location>
        <begin position="251"/>
        <end position="273"/>
    </location>
</feature>
<dbReference type="Gene3D" id="1.50.10.150">
    <property type="entry name" value="Voltage-dependent anion channel"/>
    <property type="match status" value="1"/>
</dbReference>
<keyword evidence="7" id="KW-1185">Reference proteome</keyword>
<reference evidence="6" key="2">
    <citation type="submission" date="2020-09" db="EMBL/GenBank/DDBJ databases">
        <authorList>
            <person name="Sun Q."/>
            <person name="Zhou Y."/>
        </authorList>
    </citation>
    <scope>NUCLEOTIDE SEQUENCE</scope>
    <source>
        <strain evidence="6">CGMCC 1.3617</strain>
    </source>
</reference>
<dbReference type="GO" id="GO:0046583">
    <property type="term" value="F:monoatomic cation efflux transmembrane transporter activity"/>
    <property type="evidence" value="ECO:0007669"/>
    <property type="project" value="TreeGrafter"/>
</dbReference>
<keyword evidence="3 5" id="KW-1133">Transmembrane helix</keyword>
<dbReference type="InterPro" id="IPR052951">
    <property type="entry name" value="Tellurite_res_ion_channel"/>
</dbReference>
<dbReference type="InterPro" id="IPR039264">
    <property type="entry name" value="TehA"/>
</dbReference>